<dbReference type="PANTHER" id="PTHR33498:SF1">
    <property type="entry name" value="TRANSPOSASE FOR INSERTION SEQUENCE ELEMENT IS1557"/>
    <property type="match status" value="1"/>
</dbReference>
<sequence length="101" mass="11219">MRDLFRVVKPSRAKRHLRTWIDDAAHSGIPAFTMLAQQIDKHYDGIIAAVELGISNGLIEGINSKIRLINARGYGHHSAESLTSMIYLNLGGIDPKLPTQR</sequence>
<evidence type="ECO:0000313" key="2">
    <source>
        <dbReference type="EMBL" id="ANS30709.1"/>
    </source>
</evidence>
<gene>
    <name evidence="2" type="ORF">R1CP_30410</name>
</gene>
<protein>
    <recommendedName>
        <fullName evidence="1">Transposase IS204/IS1001/IS1096/IS1165 DDE domain-containing protein</fullName>
    </recommendedName>
</protein>
<name>A0A1B1KDQ5_RHOOP</name>
<accession>A0A1B1KDQ5</accession>
<dbReference type="Proteomes" id="UP000186108">
    <property type="component" value="Chromosome"/>
</dbReference>
<dbReference type="AlphaFoldDB" id="A0A1B1KDQ5"/>
<organism evidence="2 3">
    <name type="scientific">Rhodococcus opacus</name>
    <name type="common">Nocardia opaca</name>
    <dbReference type="NCBI Taxonomy" id="37919"/>
    <lineage>
        <taxon>Bacteria</taxon>
        <taxon>Bacillati</taxon>
        <taxon>Actinomycetota</taxon>
        <taxon>Actinomycetes</taxon>
        <taxon>Mycobacteriales</taxon>
        <taxon>Nocardiaceae</taxon>
        <taxon>Rhodococcus</taxon>
    </lineage>
</organism>
<dbReference type="EMBL" id="CP009111">
    <property type="protein sequence ID" value="ANS30709.1"/>
    <property type="molecule type" value="Genomic_DNA"/>
</dbReference>
<evidence type="ECO:0000313" key="3">
    <source>
        <dbReference type="Proteomes" id="UP000186108"/>
    </source>
</evidence>
<evidence type="ECO:0000259" key="1">
    <source>
        <dbReference type="Pfam" id="PF01610"/>
    </source>
</evidence>
<reference evidence="2 3" key="1">
    <citation type="submission" date="2014-07" db="EMBL/GenBank/DDBJ databases">
        <authorList>
            <person name="Zhang J.E."/>
            <person name="Yang H."/>
            <person name="Guo J."/>
            <person name="Deng Z."/>
            <person name="Luo H."/>
            <person name="Luo M."/>
            <person name="Zhao B."/>
        </authorList>
    </citation>
    <scope>NUCLEOTIDE SEQUENCE [LARGE SCALE GENOMIC DNA]</scope>
    <source>
        <strain evidence="2 3">1CP</strain>
    </source>
</reference>
<feature type="domain" description="Transposase IS204/IS1001/IS1096/IS1165 DDE" evidence="1">
    <location>
        <begin position="2"/>
        <end position="85"/>
    </location>
</feature>
<dbReference type="Pfam" id="PF01610">
    <property type="entry name" value="DDE_Tnp_ISL3"/>
    <property type="match status" value="1"/>
</dbReference>
<dbReference type="InterPro" id="IPR047951">
    <property type="entry name" value="Transpos_ISL3"/>
</dbReference>
<dbReference type="InterPro" id="IPR002560">
    <property type="entry name" value="Transposase_DDE"/>
</dbReference>
<dbReference type="PANTHER" id="PTHR33498">
    <property type="entry name" value="TRANSPOSASE FOR INSERTION SEQUENCE ELEMENT IS1557"/>
    <property type="match status" value="1"/>
</dbReference>
<proteinExistence type="predicted"/>